<name>A0A1F8E9C4_9BACT</name>
<gene>
    <name evidence="2" type="ORF">A2817_00670</name>
</gene>
<evidence type="ECO:0000256" key="1">
    <source>
        <dbReference type="SAM" id="Phobius"/>
    </source>
</evidence>
<keyword evidence="1" id="KW-0812">Transmembrane</keyword>
<proteinExistence type="predicted"/>
<organism evidence="2 3">
    <name type="scientific">Candidatus Yanofskybacteria bacterium RIFCSPHIGHO2_01_FULL_39_8b</name>
    <dbReference type="NCBI Taxonomy" id="1802659"/>
    <lineage>
        <taxon>Bacteria</taxon>
        <taxon>Candidatus Yanofskyibacteriota</taxon>
    </lineage>
</organism>
<feature type="transmembrane region" description="Helical" evidence="1">
    <location>
        <begin position="7"/>
        <end position="24"/>
    </location>
</feature>
<evidence type="ECO:0000313" key="3">
    <source>
        <dbReference type="Proteomes" id="UP000177594"/>
    </source>
</evidence>
<keyword evidence="1" id="KW-0472">Membrane</keyword>
<comment type="caution">
    <text evidence="2">The sequence shown here is derived from an EMBL/GenBank/DDBJ whole genome shotgun (WGS) entry which is preliminary data.</text>
</comment>
<dbReference type="EMBL" id="MGIZ01000052">
    <property type="protein sequence ID" value="OGM97413.1"/>
    <property type="molecule type" value="Genomic_DNA"/>
</dbReference>
<evidence type="ECO:0000313" key="2">
    <source>
        <dbReference type="EMBL" id="OGM97413.1"/>
    </source>
</evidence>
<dbReference type="AlphaFoldDB" id="A0A1F8E9C4"/>
<sequence length="219" mass="25117">MNKKIKVILLIFTILIGTWAYFFWKFRDIGDSSVASLYVQNDQEDTSSEKGPYSQKFQEKLFYELKGKEKLPKFEDFPATVFSDNKNIIVDVNSDPIGKIFPTAIRYSVKYNGISFAGKYSTAEWGCGTGCQNGAIVDADTGHIYPIPGLMVSGFEVRKDSRLLIQNPLLMKGGWREWYPIIYWEWAGNKLKLISVYKVDFVKKEIIETGQDDAFNWIN</sequence>
<reference evidence="2 3" key="1">
    <citation type="journal article" date="2016" name="Nat. Commun.">
        <title>Thousands of microbial genomes shed light on interconnected biogeochemical processes in an aquifer system.</title>
        <authorList>
            <person name="Anantharaman K."/>
            <person name="Brown C.T."/>
            <person name="Hug L.A."/>
            <person name="Sharon I."/>
            <person name="Castelle C.J."/>
            <person name="Probst A.J."/>
            <person name="Thomas B.C."/>
            <person name="Singh A."/>
            <person name="Wilkins M.J."/>
            <person name="Karaoz U."/>
            <person name="Brodie E.L."/>
            <person name="Williams K.H."/>
            <person name="Hubbard S.S."/>
            <person name="Banfield J.F."/>
        </authorList>
    </citation>
    <scope>NUCLEOTIDE SEQUENCE [LARGE SCALE GENOMIC DNA]</scope>
</reference>
<protein>
    <submittedName>
        <fullName evidence="2">Uncharacterized protein</fullName>
    </submittedName>
</protein>
<accession>A0A1F8E9C4</accession>
<dbReference type="Proteomes" id="UP000177594">
    <property type="component" value="Unassembled WGS sequence"/>
</dbReference>
<keyword evidence="1" id="KW-1133">Transmembrane helix</keyword>